<dbReference type="EMBL" id="CP015583">
    <property type="protein sequence ID" value="APT57126.1"/>
    <property type="molecule type" value="Genomic_DNA"/>
</dbReference>
<sequence>MFLMSETPDTPPPAELDPRRKRLVFRAWHRGTKETDLMVGHFVLRNIASFSEAELDDLEGVLEHLDVDMQDWLSGRRPIPEEVRTPMLERMARECAVSGAGMTAEMRGGLGQEAGQGEGGRS</sequence>
<dbReference type="InterPro" id="IPR036714">
    <property type="entry name" value="SDH_sf"/>
</dbReference>
<evidence type="ECO:0000256" key="1">
    <source>
        <dbReference type="ARBA" id="ARBA00008571"/>
    </source>
</evidence>
<evidence type="ECO:0000256" key="3">
    <source>
        <dbReference type="ARBA" id="ARBA00023186"/>
    </source>
</evidence>
<dbReference type="STRING" id="257708.RGI145_08495"/>
<dbReference type="KEGG" id="rgi:RGI145_08495"/>
<dbReference type="GO" id="GO:0006099">
    <property type="term" value="P:tricarboxylic acid cycle"/>
    <property type="evidence" value="ECO:0007669"/>
    <property type="project" value="TreeGrafter"/>
</dbReference>
<dbReference type="AlphaFoldDB" id="A0A1L7AEC4"/>
<evidence type="ECO:0000256" key="4">
    <source>
        <dbReference type="SAM" id="MobiDB-lite"/>
    </source>
</evidence>
<dbReference type="Gene3D" id="1.10.150.250">
    <property type="entry name" value="Flavinator of succinate dehydrogenase"/>
    <property type="match status" value="1"/>
</dbReference>
<feature type="region of interest" description="Disordered" evidence="4">
    <location>
        <begin position="99"/>
        <end position="122"/>
    </location>
</feature>
<evidence type="ECO:0000313" key="5">
    <source>
        <dbReference type="EMBL" id="APT57126.1"/>
    </source>
</evidence>
<accession>A0A1L7AEC4</accession>
<dbReference type="PANTHER" id="PTHR12469:SF2">
    <property type="entry name" value="SUCCINATE DEHYDROGENASE ASSEMBLY FACTOR 2, MITOCHONDRIAL"/>
    <property type="match status" value="1"/>
</dbReference>
<dbReference type="SUPFAM" id="SSF109910">
    <property type="entry name" value="YgfY-like"/>
    <property type="match status" value="1"/>
</dbReference>
<dbReference type="PANTHER" id="PTHR12469">
    <property type="entry name" value="PROTEIN EMI5 HOMOLOG, MITOCHONDRIAL"/>
    <property type="match status" value="1"/>
</dbReference>
<dbReference type="Pfam" id="PF03937">
    <property type="entry name" value="Sdh5"/>
    <property type="match status" value="1"/>
</dbReference>
<reference evidence="5 6" key="1">
    <citation type="submission" date="2016-05" db="EMBL/GenBank/DDBJ databases">
        <title>Complete Genome and Methylome Analysis of Psychrotrophic Bacterial Isolates from Antarctic Lake Untersee.</title>
        <authorList>
            <person name="Fomenkov A."/>
            <person name="Akimov V.N."/>
            <person name="Vasilyeva L.V."/>
            <person name="Andersen D."/>
            <person name="Vincze T."/>
            <person name="Roberts R.J."/>
        </authorList>
    </citation>
    <scope>NUCLEOTIDE SEQUENCE [LARGE SCALE GENOMIC DNA]</scope>
    <source>
        <strain evidence="5 6">U14-5</strain>
    </source>
</reference>
<proteinExistence type="inferred from homology"/>
<organism evidence="5 6">
    <name type="scientific">Roseomonas gilardii</name>
    <dbReference type="NCBI Taxonomy" id="257708"/>
    <lineage>
        <taxon>Bacteria</taxon>
        <taxon>Pseudomonadati</taxon>
        <taxon>Pseudomonadota</taxon>
        <taxon>Alphaproteobacteria</taxon>
        <taxon>Acetobacterales</taxon>
        <taxon>Roseomonadaceae</taxon>
        <taxon>Roseomonas</taxon>
    </lineage>
</organism>
<protein>
    <recommendedName>
        <fullName evidence="2">FAD assembly factor SdhE</fullName>
    </recommendedName>
</protein>
<dbReference type="Proteomes" id="UP000185494">
    <property type="component" value="Chromosome 1"/>
</dbReference>
<dbReference type="InterPro" id="IPR005631">
    <property type="entry name" value="SDH"/>
</dbReference>
<gene>
    <name evidence="5" type="ORF">RGI145_08495</name>
</gene>
<name>A0A1L7AEC4_9PROT</name>
<feature type="compositionally biased region" description="Gly residues" evidence="4">
    <location>
        <begin position="108"/>
        <end position="122"/>
    </location>
</feature>
<evidence type="ECO:0000313" key="6">
    <source>
        <dbReference type="Proteomes" id="UP000185494"/>
    </source>
</evidence>
<keyword evidence="3" id="KW-0143">Chaperone</keyword>
<evidence type="ECO:0000256" key="2">
    <source>
        <dbReference type="ARBA" id="ARBA00019418"/>
    </source>
</evidence>
<comment type="similarity">
    <text evidence="1">Belongs to the SdhE FAD assembly factor family.</text>
</comment>